<name>A0A371E0I3_MUCPR</name>
<feature type="coiled-coil region" evidence="1">
    <location>
        <begin position="460"/>
        <end position="494"/>
    </location>
</feature>
<feature type="non-terminal residue" evidence="2">
    <location>
        <position position="1"/>
    </location>
</feature>
<dbReference type="Proteomes" id="UP000257109">
    <property type="component" value="Unassembled WGS sequence"/>
</dbReference>
<keyword evidence="3" id="KW-1185">Reference proteome</keyword>
<gene>
    <name evidence="2" type="ORF">CR513_62386</name>
</gene>
<evidence type="ECO:0000313" key="2">
    <source>
        <dbReference type="EMBL" id="RDX58305.1"/>
    </source>
</evidence>
<dbReference type="AlphaFoldDB" id="A0A371E0I3"/>
<keyword evidence="1" id="KW-0175">Coiled coil</keyword>
<evidence type="ECO:0000256" key="1">
    <source>
        <dbReference type="SAM" id="Coils"/>
    </source>
</evidence>
<evidence type="ECO:0000313" key="3">
    <source>
        <dbReference type="Proteomes" id="UP000257109"/>
    </source>
</evidence>
<dbReference type="OrthoDB" id="1436780at2759"/>
<proteinExistence type="predicted"/>
<feature type="coiled-coil region" evidence="1">
    <location>
        <begin position="397"/>
        <end position="424"/>
    </location>
</feature>
<accession>A0A371E0I3</accession>
<comment type="caution">
    <text evidence="2">The sequence shown here is derived from an EMBL/GenBank/DDBJ whole genome shotgun (WGS) entry which is preliminary data.</text>
</comment>
<sequence length="542" mass="58851">MAPSAPMFLSHYTIRLGKKIKALGEGSLCIDRQPMPLYWRLPLKAPGTHKSQLSLEEKVALQLLDELPRGMNCKEIVSLVIGRKPVSHLRRMIEDEGIDMTALIRKVKLARGAESGLKPEASMAEMRSAPVAERQSALVAERQLAPVAGKESAPAAEEVVVSVAAGMKTTSVQAEKGSAQVEARPSIPYSEAREAKRKVEAVVAGEASQKKGKSMVPYGLTPVGLPEKSRVTITSGPKLPLGGLSCFGAPVDVRSLWGPNMDVHNMFPPSFIPQYDQRLLVSTGIDGTFHMLEAYHIQSLASLEVSRGLVKRTEHILLKEAFNKKEFEKVTKANHDLRAEGERLKAEVAKLKADQEGLWADLSKSKSEAASMGSRAAAVEAEAVKMKVKAAEAEAGVANWKVKAATSEAEMAKLKAALALAQKASKTMSRDLNAARCRMAEVEIILASDREAKTRIGAALKTIEAKNTALEAEIVVATKERQRLTNRVERLEGVIVDQHEDGFNKALRQIALLAPDFDLSPYSMTKEIKDGKLVSLLDPPPK</sequence>
<reference evidence="2" key="1">
    <citation type="submission" date="2018-05" db="EMBL/GenBank/DDBJ databases">
        <title>Draft genome of Mucuna pruriens seed.</title>
        <authorList>
            <person name="Nnadi N.E."/>
            <person name="Vos R."/>
            <person name="Hasami M.H."/>
            <person name="Devisetty U.K."/>
            <person name="Aguiy J.C."/>
        </authorList>
    </citation>
    <scope>NUCLEOTIDE SEQUENCE [LARGE SCALE GENOMIC DNA]</scope>
    <source>
        <strain evidence="2">JCA_2017</strain>
    </source>
</reference>
<protein>
    <submittedName>
        <fullName evidence="2">Uncharacterized protein</fullName>
    </submittedName>
</protein>
<organism evidence="2 3">
    <name type="scientific">Mucuna pruriens</name>
    <name type="common">Velvet bean</name>
    <name type="synonym">Dolichos pruriens</name>
    <dbReference type="NCBI Taxonomy" id="157652"/>
    <lineage>
        <taxon>Eukaryota</taxon>
        <taxon>Viridiplantae</taxon>
        <taxon>Streptophyta</taxon>
        <taxon>Embryophyta</taxon>
        <taxon>Tracheophyta</taxon>
        <taxon>Spermatophyta</taxon>
        <taxon>Magnoliopsida</taxon>
        <taxon>eudicotyledons</taxon>
        <taxon>Gunneridae</taxon>
        <taxon>Pentapetalae</taxon>
        <taxon>rosids</taxon>
        <taxon>fabids</taxon>
        <taxon>Fabales</taxon>
        <taxon>Fabaceae</taxon>
        <taxon>Papilionoideae</taxon>
        <taxon>50 kb inversion clade</taxon>
        <taxon>NPAAA clade</taxon>
        <taxon>indigoferoid/millettioid clade</taxon>
        <taxon>Phaseoleae</taxon>
        <taxon>Mucuna</taxon>
    </lineage>
</organism>
<feature type="coiled-coil region" evidence="1">
    <location>
        <begin position="327"/>
        <end position="354"/>
    </location>
</feature>
<dbReference type="EMBL" id="QJKJ01017633">
    <property type="protein sequence ID" value="RDX58305.1"/>
    <property type="molecule type" value="Genomic_DNA"/>
</dbReference>